<feature type="domain" description="STAS" evidence="3">
    <location>
        <begin position="12"/>
        <end position="111"/>
    </location>
</feature>
<keyword evidence="5" id="KW-1185">Reference proteome</keyword>
<dbReference type="Pfam" id="PF01740">
    <property type="entry name" value="STAS"/>
    <property type="match status" value="1"/>
</dbReference>
<evidence type="ECO:0000256" key="2">
    <source>
        <dbReference type="RuleBase" id="RU003749"/>
    </source>
</evidence>
<proteinExistence type="inferred from homology"/>
<dbReference type="PANTHER" id="PTHR33495:SF2">
    <property type="entry name" value="ANTI-SIGMA FACTOR ANTAGONIST TM_1081-RELATED"/>
    <property type="match status" value="1"/>
</dbReference>
<comment type="caution">
    <text evidence="4">The sequence shown here is derived from an EMBL/GenBank/DDBJ whole genome shotgun (WGS) entry which is preliminary data.</text>
</comment>
<evidence type="ECO:0000313" key="5">
    <source>
        <dbReference type="Proteomes" id="UP000543642"/>
    </source>
</evidence>
<dbReference type="InterPro" id="IPR002645">
    <property type="entry name" value="STAS_dom"/>
</dbReference>
<dbReference type="Gene3D" id="3.30.750.24">
    <property type="entry name" value="STAS domain"/>
    <property type="match status" value="1"/>
</dbReference>
<reference evidence="4 5" key="1">
    <citation type="submission" date="2020-08" db="EMBL/GenBank/DDBJ databases">
        <title>Genomic Encyclopedia of Type Strains, Phase IV (KMG-IV): sequencing the most valuable type-strain genomes for metagenomic binning, comparative biology and taxonomic classification.</title>
        <authorList>
            <person name="Goeker M."/>
        </authorList>
    </citation>
    <scope>NUCLEOTIDE SEQUENCE [LARGE SCALE GENOMIC DNA]</scope>
    <source>
        <strain evidence="4 5">DSM 106146</strain>
    </source>
</reference>
<dbReference type="RefSeq" id="WP_183776505.1">
    <property type="nucleotide sequence ID" value="NZ_CAWVEG010000174.1"/>
</dbReference>
<dbReference type="PROSITE" id="PS50801">
    <property type="entry name" value="STAS"/>
    <property type="match status" value="1"/>
</dbReference>
<accession>A0A7W8HD05</accession>
<dbReference type="PANTHER" id="PTHR33495">
    <property type="entry name" value="ANTI-SIGMA FACTOR ANTAGONIST TM_1081-RELATED-RELATED"/>
    <property type="match status" value="1"/>
</dbReference>
<dbReference type="GO" id="GO:0043856">
    <property type="term" value="F:anti-sigma factor antagonist activity"/>
    <property type="evidence" value="ECO:0007669"/>
    <property type="project" value="InterPro"/>
</dbReference>
<dbReference type="CDD" id="cd07043">
    <property type="entry name" value="STAS_anti-anti-sigma_factors"/>
    <property type="match status" value="1"/>
</dbReference>
<protein>
    <recommendedName>
        <fullName evidence="2">Anti-sigma factor antagonist</fullName>
    </recommendedName>
</protein>
<dbReference type="AlphaFoldDB" id="A0A7W8HD05"/>
<dbReference type="NCBIfam" id="TIGR00377">
    <property type="entry name" value="ant_ant_sig"/>
    <property type="match status" value="1"/>
</dbReference>
<dbReference type="SUPFAM" id="SSF52091">
    <property type="entry name" value="SpoIIaa-like"/>
    <property type="match status" value="1"/>
</dbReference>
<dbReference type="InterPro" id="IPR003658">
    <property type="entry name" value="Anti-sigma_ant"/>
</dbReference>
<evidence type="ECO:0000313" key="4">
    <source>
        <dbReference type="EMBL" id="MBB5266189.1"/>
    </source>
</evidence>
<name>A0A7W8HD05_9FIRM</name>
<sequence length="111" mass="12657">MDACYKIVRKNLILSIGPELDHHEANKLRQISDEQLRRSRARNIILDFSVTDFMDSAGVGMIIGRYKEANLRGGRVCVVNAGRPIRKLMEISGLYKLVYEYDSLDEALDNL</sequence>
<dbReference type="InterPro" id="IPR036513">
    <property type="entry name" value="STAS_dom_sf"/>
</dbReference>
<gene>
    <name evidence="4" type="ORF">HNP82_003346</name>
</gene>
<dbReference type="Proteomes" id="UP000543642">
    <property type="component" value="Unassembled WGS sequence"/>
</dbReference>
<organism evidence="4 5">
    <name type="scientific">Catenibacillus scindens</name>
    <dbReference type="NCBI Taxonomy" id="673271"/>
    <lineage>
        <taxon>Bacteria</taxon>
        <taxon>Bacillati</taxon>
        <taxon>Bacillota</taxon>
        <taxon>Clostridia</taxon>
        <taxon>Lachnospirales</taxon>
        <taxon>Lachnospiraceae</taxon>
        <taxon>Catenibacillus</taxon>
    </lineage>
</organism>
<dbReference type="EMBL" id="JACHFW010000021">
    <property type="protein sequence ID" value="MBB5266189.1"/>
    <property type="molecule type" value="Genomic_DNA"/>
</dbReference>
<comment type="similarity">
    <text evidence="1 2">Belongs to the anti-sigma-factor antagonist family.</text>
</comment>
<evidence type="ECO:0000259" key="3">
    <source>
        <dbReference type="PROSITE" id="PS50801"/>
    </source>
</evidence>
<evidence type="ECO:0000256" key="1">
    <source>
        <dbReference type="ARBA" id="ARBA00009013"/>
    </source>
</evidence>